<comment type="caution">
    <text evidence="3">The sequence shown here is derived from an EMBL/GenBank/DDBJ whole genome shotgun (WGS) entry which is preliminary data.</text>
</comment>
<feature type="region of interest" description="Disordered" evidence="2">
    <location>
        <begin position="277"/>
        <end position="305"/>
    </location>
</feature>
<evidence type="ECO:0000313" key="3">
    <source>
        <dbReference type="EMBL" id="GFH43764.1"/>
    </source>
</evidence>
<keyword evidence="1" id="KW-0175">Coiled coil</keyword>
<keyword evidence="4" id="KW-1185">Reference proteome</keyword>
<sequence length="909" mass="103814">MPKTKITTTMLSCPFCPDSSIPASTAHFHLACTHGTISNKRRTLLGPINDILHALDSLTRYMINTIQPNPQPNRFIPRFSLFLRAAIQNATLITPLSEKEQQEYINTTIYPPFEELGYPSKPHWIGNPTVHPPLTPTDAHYTHLMGPSSTTPTYPDEHTAVIALLGLLPTNTHLAIEEYIHMITTKYTQAIRIHQTAQERLDAQPLTIAELYTQLQSTGAESAEQDTLCHLLQPTDASTLSAYCLKMYHRLLKQLQTKTEKLQSKIQSVLNEYKDNQIQTYKKAQPPKEGELPSSKPTPVPSKKRPRVPCQGTWCTLKQFAAMPYTLTSTASDCSQCTLMQEAVQLSTKIIAQLIPRPSAMALLSQYTPLAPHQMQLHTLANNTAASPVPLDEIRDIICNSIPTTIINQISPRLNFLHPDDAHYSDPDHSLQDLVLQHVAYATLISTSPALTHEFPSLRNPYHIHRLLTRATTFCKCTESAPVVHNDTNICRQCSSLIKNNHRPTDVSQATYTTCISCDQVLHDIKYPNMPCESCFLTAIIIQNNPAQTWYTLTYRTTPNMSAVVHTTPYSYISHIIPSTVHHQDISPEEIFQPRQEPLLREQYPYTEDPDFHFQELLEDVPFTELKPFPPRPKPMEFPDQYAEATSHNIVTKVHQTFHPKKFPSLRPLYLTYSHPTFPYFDDIREPEFGHYPEAYIDTNLPNLAKALPYIQIRQVSITQDHPLPTKQLQLTTDYQTIITWSFTDHPKRDPNQRLGPIPESFIITVYPALHPPFQYRMYFHPGSQIEELPEYHFPQNTIPVHYISLRPKETPTLHVLAAIYLTATIPPQCLSSNTIQDFDILNPNSMTRIFREMTYLHAILHDDSYLDSMQHITSPWTLTYNKPKPYNSITKKYQYIGEGIEKVHHKKS</sequence>
<protein>
    <submittedName>
        <fullName evidence="3">Uncharacterized protein</fullName>
    </submittedName>
</protein>
<gene>
    <name evidence="3" type="ORF">CTEN210_00237</name>
</gene>
<dbReference type="AlphaFoldDB" id="A0AAD3CDR4"/>
<evidence type="ECO:0000313" key="4">
    <source>
        <dbReference type="Proteomes" id="UP001054902"/>
    </source>
</evidence>
<reference evidence="3 4" key="1">
    <citation type="journal article" date="2021" name="Sci. Rep.">
        <title>The genome of the diatom Chaetoceros tenuissimus carries an ancient integrated fragment of an extant virus.</title>
        <authorList>
            <person name="Hongo Y."/>
            <person name="Kimura K."/>
            <person name="Takaki Y."/>
            <person name="Yoshida Y."/>
            <person name="Baba S."/>
            <person name="Kobayashi G."/>
            <person name="Nagasaki K."/>
            <person name="Hano T."/>
            <person name="Tomaru Y."/>
        </authorList>
    </citation>
    <scope>NUCLEOTIDE SEQUENCE [LARGE SCALE GENOMIC DNA]</scope>
    <source>
        <strain evidence="3 4">NIES-3715</strain>
    </source>
</reference>
<organism evidence="3 4">
    <name type="scientific">Chaetoceros tenuissimus</name>
    <dbReference type="NCBI Taxonomy" id="426638"/>
    <lineage>
        <taxon>Eukaryota</taxon>
        <taxon>Sar</taxon>
        <taxon>Stramenopiles</taxon>
        <taxon>Ochrophyta</taxon>
        <taxon>Bacillariophyta</taxon>
        <taxon>Coscinodiscophyceae</taxon>
        <taxon>Chaetocerotophycidae</taxon>
        <taxon>Chaetocerotales</taxon>
        <taxon>Chaetocerotaceae</taxon>
        <taxon>Chaetoceros</taxon>
    </lineage>
</organism>
<feature type="coiled-coil region" evidence="1">
    <location>
        <begin position="245"/>
        <end position="272"/>
    </location>
</feature>
<name>A0AAD3CDR4_9STRA</name>
<dbReference type="Proteomes" id="UP001054902">
    <property type="component" value="Unassembled WGS sequence"/>
</dbReference>
<accession>A0AAD3CDR4</accession>
<dbReference type="EMBL" id="BLLK01000019">
    <property type="protein sequence ID" value="GFH43764.1"/>
    <property type="molecule type" value="Genomic_DNA"/>
</dbReference>
<evidence type="ECO:0000256" key="2">
    <source>
        <dbReference type="SAM" id="MobiDB-lite"/>
    </source>
</evidence>
<evidence type="ECO:0000256" key="1">
    <source>
        <dbReference type="SAM" id="Coils"/>
    </source>
</evidence>
<proteinExistence type="predicted"/>